<dbReference type="CDD" id="cd13138">
    <property type="entry name" value="MATE_yoeA_like"/>
    <property type="match status" value="1"/>
</dbReference>
<dbReference type="PANTHER" id="PTHR43549:SF3">
    <property type="entry name" value="MULTIDRUG RESISTANCE PROTEIN YPNP-RELATED"/>
    <property type="match status" value="1"/>
</dbReference>
<keyword evidence="7 8" id="KW-0472">Membrane</keyword>
<dbReference type="AlphaFoldDB" id="A0A942UU64"/>
<evidence type="ECO:0000256" key="1">
    <source>
        <dbReference type="ARBA" id="ARBA00004651"/>
    </source>
</evidence>
<evidence type="ECO:0000256" key="5">
    <source>
        <dbReference type="ARBA" id="ARBA00022692"/>
    </source>
</evidence>
<comment type="caution">
    <text evidence="9">The sequence shown here is derived from an EMBL/GenBank/DDBJ whole genome shotgun (WGS) entry which is preliminary data.</text>
</comment>
<feature type="transmembrane region" description="Helical" evidence="8">
    <location>
        <begin position="354"/>
        <end position="374"/>
    </location>
</feature>
<evidence type="ECO:0000256" key="3">
    <source>
        <dbReference type="ARBA" id="ARBA00022448"/>
    </source>
</evidence>
<proteinExistence type="inferred from homology"/>
<feature type="transmembrane region" description="Helical" evidence="8">
    <location>
        <begin position="47"/>
        <end position="70"/>
    </location>
</feature>
<dbReference type="PANTHER" id="PTHR43549">
    <property type="entry name" value="MULTIDRUG RESISTANCE PROTEIN YPNP-RELATED"/>
    <property type="match status" value="1"/>
</dbReference>
<dbReference type="NCBIfam" id="TIGR00797">
    <property type="entry name" value="matE"/>
    <property type="match status" value="1"/>
</dbReference>
<dbReference type="RefSeq" id="WP_213099056.1">
    <property type="nucleotide sequence ID" value="NZ_JAGYPN010000003.1"/>
</dbReference>
<dbReference type="InterPro" id="IPR002528">
    <property type="entry name" value="MATE_fam"/>
</dbReference>
<organism evidence="9 10">
    <name type="scientific">Lederbergia citrea</name>
    <dbReference type="NCBI Taxonomy" id="2833581"/>
    <lineage>
        <taxon>Bacteria</taxon>
        <taxon>Bacillati</taxon>
        <taxon>Bacillota</taxon>
        <taxon>Bacilli</taxon>
        <taxon>Bacillales</taxon>
        <taxon>Bacillaceae</taxon>
        <taxon>Lederbergia</taxon>
    </lineage>
</organism>
<feature type="transmembrane region" description="Helical" evidence="8">
    <location>
        <begin position="314"/>
        <end position="334"/>
    </location>
</feature>
<keyword evidence="10" id="KW-1185">Reference proteome</keyword>
<evidence type="ECO:0000313" key="9">
    <source>
        <dbReference type="EMBL" id="MBS4223999.1"/>
    </source>
</evidence>
<feature type="transmembrane region" description="Helical" evidence="8">
    <location>
        <begin position="91"/>
        <end position="114"/>
    </location>
</feature>
<dbReference type="PIRSF" id="PIRSF006603">
    <property type="entry name" value="DinF"/>
    <property type="match status" value="1"/>
</dbReference>
<keyword evidence="6 8" id="KW-1133">Transmembrane helix</keyword>
<feature type="transmembrane region" description="Helical" evidence="8">
    <location>
        <begin position="134"/>
        <end position="156"/>
    </location>
</feature>
<keyword evidence="4" id="KW-1003">Cell membrane</keyword>
<evidence type="ECO:0000313" key="10">
    <source>
        <dbReference type="Proteomes" id="UP000676456"/>
    </source>
</evidence>
<keyword evidence="3" id="KW-0813">Transport</keyword>
<name>A0A942UU64_9BACI</name>
<evidence type="ECO:0000256" key="8">
    <source>
        <dbReference type="SAM" id="Phobius"/>
    </source>
</evidence>
<evidence type="ECO:0000256" key="7">
    <source>
        <dbReference type="ARBA" id="ARBA00023136"/>
    </source>
</evidence>
<dbReference type="InterPro" id="IPR048279">
    <property type="entry name" value="MdtK-like"/>
</dbReference>
<dbReference type="InterPro" id="IPR052031">
    <property type="entry name" value="Membrane_Transporter-Flippase"/>
</dbReference>
<comment type="subcellular location">
    <subcellularLocation>
        <location evidence="1">Cell membrane</location>
        <topology evidence="1">Multi-pass membrane protein</topology>
    </subcellularLocation>
</comment>
<evidence type="ECO:0000256" key="4">
    <source>
        <dbReference type="ARBA" id="ARBA00022475"/>
    </source>
</evidence>
<dbReference type="GO" id="GO:0015297">
    <property type="term" value="F:antiporter activity"/>
    <property type="evidence" value="ECO:0007669"/>
    <property type="project" value="InterPro"/>
</dbReference>
<feature type="transmembrane region" description="Helical" evidence="8">
    <location>
        <begin position="254"/>
        <end position="274"/>
    </location>
</feature>
<feature type="transmembrane region" description="Helical" evidence="8">
    <location>
        <begin position="411"/>
        <end position="431"/>
    </location>
</feature>
<accession>A0A942UU64</accession>
<dbReference type="GO" id="GO:0005886">
    <property type="term" value="C:plasma membrane"/>
    <property type="evidence" value="ECO:0007669"/>
    <property type="project" value="UniProtKB-SubCell"/>
</dbReference>
<dbReference type="Proteomes" id="UP000676456">
    <property type="component" value="Unassembled WGS sequence"/>
</dbReference>
<sequence length="449" mass="49415">MKQQDFTNGNIWRQLLTFSIPILVTNLLQVSYQFIDSLWVGNLLGANALGAVALSSTVIFTVLSFIIGVNNATLTILSQLKGKDDPARLKSYVNAFTVILGSMAIILGVTGYIFSENILTLLGTPASMIEEAASYLQINFLGILFLFGYNFIGTVFRAVGNSKTPLRFVLIAVILNTVLDPLFIYTFNWGIEGAAYATIVAQGTAFFYGLFVSLYHRLIPFSVPTLPKKEEVSLILKQGIPSGMQMTIMSAGMAAIMSVITAFGSDAVAGFGAAQRLDSLIMLPAHALGTAVNSMAGQNIAAGKWQRVRQITKYATLLNLATMIVAAIFIFIFADWGIRMFISDEASVRFGTEYVKIIAFFFPFLGFNFVWNGVVRASGAAFQVLILNIISFWVLRYPLTYWFSDLLGEKGIAVGMGVSFVISSIFAFAYYRFGKWRKRELFEKESVDV</sequence>
<feature type="transmembrane region" description="Helical" evidence="8">
    <location>
        <begin position="193"/>
        <end position="215"/>
    </location>
</feature>
<comment type="similarity">
    <text evidence="2">Belongs to the multi antimicrobial extrusion (MATE) (TC 2.A.66.1) family.</text>
</comment>
<feature type="transmembrane region" description="Helical" evidence="8">
    <location>
        <begin position="280"/>
        <end position="302"/>
    </location>
</feature>
<protein>
    <submittedName>
        <fullName evidence="9">MATE family efflux transporter</fullName>
    </submittedName>
</protein>
<gene>
    <name evidence="9" type="ORF">KHA91_14750</name>
</gene>
<feature type="transmembrane region" description="Helical" evidence="8">
    <location>
        <begin position="168"/>
        <end position="187"/>
    </location>
</feature>
<keyword evidence="5 8" id="KW-0812">Transmembrane</keyword>
<feature type="transmembrane region" description="Helical" evidence="8">
    <location>
        <begin position="381"/>
        <end position="399"/>
    </location>
</feature>
<feature type="transmembrane region" description="Helical" evidence="8">
    <location>
        <begin position="12"/>
        <end position="35"/>
    </location>
</feature>
<dbReference type="Pfam" id="PF01554">
    <property type="entry name" value="MatE"/>
    <property type="match status" value="2"/>
</dbReference>
<dbReference type="EMBL" id="JAGYPN010000003">
    <property type="protein sequence ID" value="MBS4223999.1"/>
    <property type="molecule type" value="Genomic_DNA"/>
</dbReference>
<dbReference type="GO" id="GO:0042910">
    <property type="term" value="F:xenobiotic transmembrane transporter activity"/>
    <property type="evidence" value="ECO:0007669"/>
    <property type="project" value="InterPro"/>
</dbReference>
<evidence type="ECO:0000256" key="2">
    <source>
        <dbReference type="ARBA" id="ARBA00010199"/>
    </source>
</evidence>
<evidence type="ECO:0000256" key="6">
    <source>
        <dbReference type="ARBA" id="ARBA00022989"/>
    </source>
</evidence>
<reference evidence="9 10" key="1">
    <citation type="submission" date="2021-05" db="EMBL/GenBank/DDBJ databases">
        <title>Novel Bacillus species.</title>
        <authorList>
            <person name="Liu G."/>
        </authorList>
    </citation>
    <scope>NUCLEOTIDE SEQUENCE [LARGE SCALE GENOMIC DNA]</scope>
    <source>
        <strain evidence="9 10">FJAT-49682</strain>
    </source>
</reference>